<evidence type="ECO:0000313" key="3">
    <source>
        <dbReference type="Proteomes" id="UP000035929"/>
    </source>
</evidence>
<name>A0A0J6S4X1_9HYPH</name>
<accession>A0A0J6S4X1</accession>
<dbReference type="InterPro" id="IPR054189">
    <property type="entry name" value="DUF6894"/>
</dbReference>
<sequence>MPRYFFDIMDSTQSVPDEAGLDCRDLAEAYRQARTLIADAMNGPEATCIDWRAWRVEVRDETRELIFTVPFPPHGN</sequence>
<proteinExistence type="predicted"/>
<dbReference type="AlphaFoldDB" id="A0A0J6S4X1"/>
<dbReference type="PATRIC" id="fig|270351.6.peg.2248"/>
<dbReference type="EMBL" id="LABX01000179">
    <property type="protein sequence ID" value="KMO30250.1"/>
    <property type="molecule type" value="Genomic_DNA"/>
</dbReference>
<evidence type="ECO:0000313" key="2">
    <source>
        <dbReference type="EMBL" id="KMO30250.1"/>
    </source>
</evidence>
<dbReference type="RefSeq" id="WP_048465976.1">
    <property type="nucleotide sequence ID" value="NZ_JBNTQU010000013.1"/>
</dbReference>
<organism evidence="2 3">
    <name type="scientific">Methylobacterium aquaticum</name>
    <dbReference type="NCBI Taxonomy" id="270351"/>
    <lineage>
        <taxon>Bacteria</taxon>
        <taxon>Pseudomonadati</taxon>
        <taxon>Pseudomonadota</taxon>
        <taxon>Alphaproteobacteria</taxon>
        <taxon>Hyphomicrobiales</taxon>
        <taxon>Methylobacteriaceae</taxon>
        <taxon>Methylobacterium</taxon>
    </lineage>
</organism>
<feature type="domain" description="DUF6894" evidence="1">
    <location>
        <begin position="3"/>
        <end position="71"/>
    </location>
</feature>
<dbReference type="Proteomes" id="UP000035929">
    <property type="component" value="Unassembled WGS sequence"/>
</dbReference>
<protein>
    <recommendedName>
        <fullName evidence="1">DUF6894 domain-containing protein</fullName>
    </recommendedName>
</protein>
<evidence type="ECO:0000259" key="1">
    <source>
        <dbReference type="Pfam" id="PF21834"/>
    </source>
</evidence>
<comment type="caution">
    <text evidence="2">The sequence shown here is derived from an EMBL/GenBank/DDBJ whole genome shotgun (WGS) entry which is preliminary data.</text>
</comment>
<gene>
    <name evidence="2" type="ORF">VP06_22325</name>
</gene>
<reference evidence="2 3" key="1">
    <citation type="submission" date="2015-03" db="EMBL/GenBank/DDBJ databases">
        <title>Genome sequencing of Methylobacterium aquaticum DSM16371 type strain.</title>
        <authorList>
            <person name="Chaudhry V."/>
            <person name="Patil P.B."/>
        </authorList>
    </citation>
    <scope>NUCLEOTIDE SEQUENCE [LARGE SCALE GENOMIC DNA]</scope>
    <source>
        <strain evidence="2 3">DSM 16371</strain>
    </source>
</reference>
<dbReference type="Pfam" id="PF21834">
    <property type="entry name" value="DUF6894"/>
    <property type="match status" value="1"/>
</dbReference>
<dbReference type="OrthoDB" id="8020695at2"/>